<protein>
    <submittedName>
        <fullName evidence="1">Uncharacterized protein</fullName>
    </submittedName>
</protein>
<dbReference type="EMBL" id="SAEB01000006">
    <property type="protein sequence ID" value="RVD85356.1"/>
    <property type="molecule type" value="Genomic_DNA"/>
</dbReference>
<dbReference type="RefSeq" id="XP_067490900.1">
    <property type="nucleotide sequence ID" value="XM_067632652.1"/>
</dbReference>
<evidence type="ECO:0000313" key="1">
    <source>
        <dbReference type="EMBL" id="RVD85356.1"/>
    </source>
</evidence>
<reference evidence="1 2" key="1">
    <citation type="submission" date="2019-01" db="EMBL/GenBank/DDBJ databases">
        <title>Intercellular communication is required for trap formation in the nematode-trapping fungus Duddingtonia flagrans.</title>
        <authorList>
            <person name="Youssar L."/>
            <person name="Wernet V."/>
            <person name="Hensel N."/>
            <person name="Hildebrandt H.-G."/>
            <person name="Fischer R."/>
        </authorList>
    </citation>
    <scope>NUCLEOTIDE SEQUENCE [LARGE SCALE GENOMIC DNA]</scope>
    <source>
        <strain evidence="1 2">CBS H-5679</strain>
    </source>
</reference>
<dbReference type="OrthoDB" id="5313906at2759"/>
<keyword evidence="2" id="KW-1185">Reference proteome</keyword>
<evidence type="ECO:0000313" key="2">
    <source>
        <dbReference type="Proteomes" id="UP000283090"/>
    </source>
</evidence>
<comment type="caution">
    <text evidence="1">The sequence shown here is derived from an EMBL/GenBank/DDBJ whole genome shotgun (WGS) entry which is preliminary data.</text>
</comment>
<dbReference type="VEuPathDB" id="FungiDB:DFL_003680"/>
<gene>
    <name evidence="1" type="ORF">DFL_003680</name>
</gene>
<organism evidence="1 2">
    <name type="scientific">Arthrobotrys flagrans</name>
    <name type="common">Nematode-trapping fungus</name>
    <name type="synonym">Trichothecium flagrans</name>
    <dbReference type="NCBI Taxonomy" id="97331"/>
    <lineage>
        <taxon>Eukaryota</taxon>
        <taxon>Fungi</taxon>
        <taxon>Dikarya</taxon>
        <taxon>Ascomycota</taxon>
        <taxon>Pezizomycotina</taxon>
        <taxon>Orbiliomycetes</taxon>
        <taxon>Orbiliales</taxon>
        <taxon>Orbiliaceae</taxon>
        <taxon>Arthrobotrys</taxon>
    </lineage>
</organism>
<accession>A0A437A2J3</accession>
<sequence>MIRCSKELFGFGNQQFLQSDQVLGQNISTPAQQTSSINEYKYPTSKDLLLQNFTRLRGIKLAYENVLSEALKDVQGEAKMAIRYHSANRRVYEANVLECILVDSPETYGETAVHEQNKQYEASQRLEEKRSSEQQCGRLFLVIKSSTLPSYLNPSPIKSVSISDIKCAERYLSDLIKRLKLSPFPVHGPK</sequence>
<dbReference type="Proteomes" id="UP000283090">
    <property type="component" value="Unassembled WGS sequence"/>
</dbReference>
<dbReference type="GeneID" id="93585991"/>
<dbReference type="AlphaFoldDB" id="A0A437A2J3"/>
<proteinExistence type="predicted"/>
<name>A0A437A2J3_ARTFL</name>